<evidence type="ECO:0000313" key="2">
    <source>
        <dbReference type="Proteomes" id="UP000036513"/>
    </source>
</evidence>
<dbReference type="AlphaFoldDB" id="A0A0J6VQX0"/>
<dbReference type="Proteomes" id="UP000036513">
    <property type="component" value="Unassembled WGS sequence"/>
</dbReference>
<evidence type="ECO:0000313" key="1">
    <source>
        <dbReference type="EMBL" id="KMO73465.1"/>
    </source>
</evidence>
<keyword evidence="2" id="KW-1185">Reference proteome</keyword>
<reference evidence="1 2" key="1">
    <citation type="journal article" date="2015" name="Genome Biol. Evol.">
        <title>Characterization of Three Mycobacterium spp. with Potential Use in Bioremediation by Genome Sequencing and Comparative Genomics.</title>
        <authorList>
            <person name="Das S."/>
            <person name="Pettersson B.M."/>
            <person name="Behra P.R."/>
            <person name="Ramesh M."/>
            <person name="Dasgupta S."/>
            <person name="Bhattacharya A."/>
            <person name="Kirsebom L.A."/>
        </authorList>
    </citation>
    <scope>NUCLEOTIDE SEQUENCE [LARGE SCALE GENOMIC DNA]</scope>
    <source>
        <strain evidence="1 2">DSM 43826</strain>
    </source>
</reference>
<organism evidence="1 2">
    <name type="scientific">Mycolicibacterium chlorophenolicum</name>
    <dbReference type="NCBI Taxonomy" id="37916"/>
    <lineage>
        <taxon>Bacteria</taxon>
        <taxon>Bacillati</taxon>
        <taxon>Actinomycetota</taxon>
        <taxon>Actinomycetes</taxon>
        <taxon>Mycobacteriales</taxon>
        <taxon>Mycobacteriaceae</taxon>
        <taxon>Mycolicibacterium</taxon>
    </lineage>
</organism>
<name>A0A0J6VQX0_9MYCO</name>
<gene>
    <name evidence="1" type="ORF">MCHLDSM_03811</name>
</gene>
<accession>A0A0J6VQX0</accession>
<dbReference type="PATRIC" id="fig|37916.4.peg.3765"/>
<comment type="caution">
    <text evidence="1">The sequence shown here is derived from an EMBL/GenBank/DDBJ whole genome shotgun (WGS) entry which is preliminary data.</text>
</comment>
<dbReference type="EMBL" id="JYNL01000039">
    <property type="protein sequence ID" value="KMO73465.1"/>
    <property type="molecule type" value="Genomic_DNA"/>
</dbReference>
<sequence length="72" mass="8119">MWVSDSIALRDMAAASSAPARRRLVRNLHRRLRMQRVDNDGAVGGRIGAHHDIAWKQQADLVIDIDGTMGWR</sequence>
<proteinExistence type="predicted"/>
<protein>
    <submittedName>
        <fullName evidence="1">Uncharacterized protein</fullName>
    </submittedName>
</protein>